<dbReference type="InterPro" id="IPR020456">
    <property type="entry name" value="Acylphosphatase"/>
</dbReference>
<evidence type="ECO:0000259" key="7">
    <source>
        <dbReference type="PROSITE" id="PS51160"/>
    </source>
</evidence>
<evidence type="ECO:0000256" key="2">
    <source>
        <dbReference type="ARBA" id="ARBA00012150"/>
    </source>
</evidence>
<dbReference type="Pfam" id="PF00708">
    <property type="entry name" value="Acylphosphatase"/>
    <property type="match status" value="1"/>
</dbReference>
<reference evidence="8" key="1">
    <citation type="submission" date="2023-01" db="EMBL/GenBank/DDBJ databases">
        <title>Complete genome sequence of Planctobacterium marinum strain Dej080120_11.</title>
        <authorList>
            <person name="Ueki S."/>
            <person name="Maruyama F."/>
        </authorList>
    </citation>
    <scope>NUCLEOTIDE SEQUENCE</scope>
    <source>
        <strain evidence="8">Dej080120_11</strain>
    </source>
</reference>
<evidence type="ECO:0000313" key="8">
    <source>
        <dbReference type="EMBL" id="BDX06357.1"/>
    </source>
</evidence>
<dbReference type="InterPro" id="IPR001792">
    <property type="entry name" value="Acylphosphatase-like_dom"/>
</dbReference>
<accession>A0AA48HPK8</accession>
<evidence type="ECO:0000313" key="9">
    <source>
        <dbReference type="Proteomes" id="UP001333710"/>
    </source>
</evidence>
<dbReference type="SUPFAM" id="SSF54975">
    <property type="entry name" value="Acylphosphatase/BLUF domain-like"/>
    <property type="match status" value="1"/>
</dbReference>
<evidence type="ECO:0000256" key="4">
    <source>
        <dbReference type="ARBA" id="ARBA00047645"/>
    </source>
</evidence>
<evidence type="ECO:0000256" key="6">
    <source>
        <dbReference type="RuleBase" id="RU004168"/>
    </source>
</evidence>
<dbReference type="AlphaFoldDB" id="A0AA48HPK8"/>
<feature type="active site" evidence="5">
    <location>
        <position position="20"/>
    </location>
</feature>
<keyword evidence="9" id="KW-1185">Reference proteome</keyword>
<comment type="similarity">
    <text evidence="1 6">Belongs to the acylphosphatase family.</text>
</comment>
<dbReference type="Proteomes" id="UP001333710">
    <property type="component" value="Chromosome"/>
</dbReference>
<dbReference type="PANTHER" id="PTHR47268:SF4">
    <property type="entry name" value="ACYLPHOSPHATASE"/>
    <property type="match status" value="1"/>
</dbReference>
<protein>
    <recommendedName>
        <fullName evidence="3 5">acylphosphatase</fullName>
        <ecNumber evidence="2 5">3.6.1.7</ecNumber>
    </recommendedName>
</protein>
<dbReference type="KEGG" id="pmaw:MACH26_18780"/>
<dbReference type="RefSeq" id="WP_338292376.1">
    <property type="nucleotide sequence ID" value="NZ_AP027272.1"/>
</dbReference>
<dbReference type="EMBL" id="AP027272">
    <property type="protein sequence ID" value="BDX06357.1"/>
    <property type="molecule type" value="Genomic_DNA"/>
</dbReference>
<dbReference type="EC" id="3.6.1.7" evidence="2 5"/>
<sequence length="91" mass="9783">MAAIIKKAIVKGRVQGVFYRASTREKALSLELCGYAKNLSDGSVEVLAQGEGDKVEELMQWLWTGSPASDVSAVTLLETVEEPGFTSFTTA</sequence>
<feature type="domain" description="Acylphosphatase-like" evidence="7">
    <location>
        <begin position="5"/>
        <end position="91"/>
    </location>
</feature>
<gene>
    <name evidence="8" type="ORF">MACH26_18780</name>
</gene>
<feature type="active site" evidence="5">
    <location>
        <position position="38"/>
    </location>
</feature>
<dbReference type="InterPro" id="IPR017968">
    <property type="entry name" value="Acylphosphatase_CS"/>
</dbReference>
<dbReference type="PANTHER" id="PTHR47268">
    <property type="entry name" value="ACYLPHOSPHATASE"/>
    <property type="match status" value="1"/>
</dbReference>
<evidence type="ECO:0000256" key="3">
    <source>
        <dbReference type="ARBA" id="ARBA00015991"/>
    </source>
</evidence>
<proteinExistence type="inferred from homology"/>
<organism evidence="8 9">
    <name type="scientific">Planctobacterium marinum</name>
    <dbReference type="NCBI Taxonomy" id="1631968"/>
    <lineage>
        <taxon>Bacteria</taxon>
        <taxon>Pseudomonadati</taxon>
        <taxon>Pseudomonadota</taxon>
        <taxon>Gammaproteobacteria</taxon>
        <taxon>Alteromonadales</taxon>
        <taxon>Alteromonadaceae</taxon>
        <taxon>Planctobacterium</taxon>
    </lineage>
</organism>
<dbReference type="GO" id="GO:0003998">
    <property type="term" value="F:acylphosphatase activity"/>
    <property type="evidence" value="ECO:0007669"/>
    <property type="project" value="UniProtKB-EC"/>
</dbReference>
<name>A0AA48HPK8_9ALTE</name>
<dbReference type="PROSITE" id="PS00151">
    <property type="entry name" value="ACYLPHOSPHATASE_2"/>
    <property type="match status" value="1"/>
</dbReference>
<dbReference type="PROSITE" id="PS51160">
    <property type="entry name" value="ACYLPHOSPHATASE_3"/>
    <property type="match status" value="1"/>
</dbReference>
<keyword evidence="5" id="KW-0378">Hydrolase</keyword>
<evidence type="ECO:0000256" key="5">
    <source>
        <dbReference type="PROSITE-ProRule" id="PRU00520"/>
    </source>
</evidence>
<dbReference type="InterPro" id="IPR036046">
    <property type="entry name" value="Acylphosphatase-like_dom_sf"/>
</dbReference>
<evidence type="ECO:0000256" key="1">
    <source>
        <dbReference type="ARBA" id="ARBA00005614"/>
    </source>
</evidence>
<dbReference type="Gene3D" id="3.30.70.100">
    <property type="match status" value="1"/>
</dbReference>
<comment type="catalytic activity">
    <reaction evidence="4 5">
        <text>an acyl phosphate + H2O = a carboxylate + phosphate + H(+)</text>
        <dbReference type="Rhea" id="RHEA:14965"/>
        <dbReference type="ChEBI" id="CHEBI:15377"/>
        <dbReference type="ChEBI" id="CHEBI:15378"/>
        <dbReference type="ChEBI" id="CHEBI:29067"/>
        <dbReference type="ChEBI" id="CHEBI:43474"/>
        <dbReference type="ChEBI" id="CHEBI:59918"/>
        <dbReference type="EC" id="3.6.1.7"/>
    </reaction>
</comment>